<feature type="domain" description="Luciferase-like" evidence="5">
    <location>
        <begin position="23"/>
        <end position="189"/>
    </location>
</feature>
<dbReference type="EMBL" id="CAEZYK010000051">
    <property type="protein sequence ID" value="CAB4725850.1"/>
    <property type="molecule type" value="Genomic_DNA"/>
</dbReference>
<keyword evidence="4" id="KW-0503">Monooxygenase</keyword>
<gene>
    <name evidence="6" type="ORF">UFOPK2683_00973</name>
</gene>
<dbReference type="Pfam" id="PF00296">
    <property type="entry name" value="Bac_luciferase"/>
    <property type="match status" value="1"/>
</dbReference>
<evidence type="ECO:0000256" key="2">
    <source>
        <dbReference type="ARBA" id="ARBA00022643"/>
    </source>
</evidence>
<keyword evidence="3" id="KW-0560">Oxidoreductase</keyword>
<dbReference type="CDD" id="cd01097">
    <property type="entry name" value="Tetrahydromethanopterin_reductase"/>
    <property type="match status" value="1"/>
</dbReference>
<dbReference type="PANTHER" id="PTHR42847:SF4">
    <property type="entry name" value="ALKANESULFONATE MONOOXYGENASE-RELATED"/>
    <property type="match status" value="1"/>
</dbReference>
<evidence type="ECO:0000259" key="5">
    <source>
        <dbReference type="Pfam" id="PF00296"/>
    </source>
</evidence>
<dbReference type="InterPro" id="IPR036661">
    <property type="entry name" value="Luciferase-like_sf"/>
</dbReference>
<evidence type="ECO:0000256" key="3">
    <source>
        <dbReference type="ARBA" id="ARBA00023002"/>
    </source>
</evidence>
<protein>
    <submittedName>
        <fullName evidence="6">Unannotated protein</fullName>
    </submittedName>
</protein>
<dbReference type="SUPFAM" id="SSF51679">
    <property type="entry name" value="Bacterial luciferase-like"/>
    <property type="match status" value="1"/>
</dbReference>
<dbReference type="Gene3D" id="3.20.20.30">
    <property type="entry name" value="Luciferase-like domain"/>
    <property type="match status" value="1"/>
</dbReference>
<dbReference type="GO" id="GO:0008726">
    <property type="term" value="F:alkanesulfonate monooxygenase activity"/>
    <property type="evidence" value="ECO:0007669"/>
    <property type="project" value="TreeGrafter"/>
</dbReference>
<dbReference type="PANTHER" id="PTHR42847">
    <property type="entry name" value="ALKANESULFONATE MONOOXYGENASE"/>
    <property type="match status" value="1"/>
</dbReference>
<proteinExistence type="predicted"/>
<organism evidence="6">
    <name type="scientific">freshwater metagenome</name>
    <dbReference type="NCBI Taxonomy" id="449393"/>
    <lineage>
        <taxon>unclassified sequences</taxon>
        <taxon>metagenomes</taxon>
        <taxon>ecological metagenomes</taxon>
    </lineage>
</organism>
<accession>A0A6J6RTB8</accession>
<dbReference type="InterPro" id="IPR050172">
    <property type="entry name" value="SsuD_RutA_monooxygenase"/>
</dbReference>
<dbReference type="AlphaFoldDB" id="A0A6J6RTB8"/>
<keyword evidence="1" id="KW-0285">Flavoprotein</keyword>
<keyword evidence="2" id="KW-0288">FMN</keyword>
<dbReference type="GO" id="GO:0046306">
    <property type="term" value="P:alkanesulfonate catabolic process"/>
    <property type="evidence" value="ECO:0007669"/>
    <property type="project" value="TreeGrafter"/>
</dbReference>
<evidence type="ECO:0000313" key="6">
    <source>
        <dbReference type="EMBL" id="CAB4725850.1"/>
    </source>
</evidence>
<sequence>MADSNSLPVQTDKVWFGLFLPQVRMDFATVLTRTSAAEVAGFDSVWLIDHLATPANNQLDLLEGWTLAAALAARTERIRIGHLVTCDPFRHPAVLAKMVATVDNIANGRLDLGLGWGSMAEELRAFGVSEEPNKLRSSRMRETLEILSLMFSGEQFDYSGTHYQLHGARGVPKPKQNPVPIHIGGGGPQLTMPLVRDFAHWWNCPSYAVDRLDELTPLAGEAQISVQHPVGLAHDESDREKVIARAERRFGTWGGLISGTPSEVTDALRAEVTKGVRGFVLQFDDFGTPETVARFMNEVAPEVQAGVGA</sequence>
<name>A0A6J6RTB8_9ZZZZ</name>
<evidence type="ECO:0000256" key="4">
    <source>
        <dbReference type="ARBA" id="ARBA00023033"/>
    </source>
</evidence>
<evidence type="ECO:0000256" key="1">
    <source>
        <dbReference type="ARBA" id="ARBA00022630"/>
    </source>
</evidence>
<dbReference type="InterPro" id="IPR011251">
    <property type="entry name" value="Luciferase-like_dom"/>
</dbReference>
<reference evidence="6" key="1">
    <citation type="submission" date="2020-05" db="EMBL/GenBank/DDBJ databases">
        <authorList>
            <person name="Chiriac C."/>
            <person name="Salcher M."/>
            <person name="Ghai R."/>
            <person name="Kavagutti S V."/>
        </authorList>
    </citation>
    <scope>NUCLEOTIDE SEQUENCE</scope>
</reference>